<evidence type="ECO:0000313" key="2">
    <source>
        <dbReference type="EMBL" id="CZS91278.1"/>
    </source>
</evidence>
<organism evidence="2 3">
    <name type="scientific">Rhynchosporium graminicola</name>
    <dbReference type="NCBI Taxonomy" id="2792576"/>
    <lineage>
        <taxon>Eukaryota</taxon>
        <taxon>Fungi</taxon>
        <taxon>Dikarya</taxon>
        <taxon>Ascomycota</taxon>
        <taxon>Pezizomycotina</taxon>
        <taxon>Leotiomycetes</taxon>
        <taxon>Helotiales</taxon>
        <taxon>Ploettnerulaceae</taxon>
        <taxon>Rhynchosporium</taxon>
    </lineage>
</organism>
<name>A0A1E1JZI9_9HELO</name>
<evidence type="ECO:0000256" key="1">
    <source>
        <dbReference type="SAM" id="Coils"/>
    </source>
</evidence>
<protein>
    <submittedName>
        <fullName evidence="2">Uncharacterized protein</fullName>
    </submittedName>
</protein>
<keyword evidence="1" id="KW-0175">Coiled coil</keyword>
<sequence>MHVGDTKALQEKVESQDQQLVAWGEVTPLREELSSLKELLEFKNSKIHTLQQDAKAKEKFLEVEKSSLRLEYNNLKKDVQDRTRFQEQLDELKDICRSQADRIQVREAQLNQR</sequence>
<gene>
    <name evidence="2" type="ORF">RCO7_01527</name>
</gene>
<evidence type="ECO:0000313" key="3">
    <source>
        <dbReference type="Proteomes" id="UP000178129"/>
    </source>
</evidence>
<feature type="coiled-coil region" evidence="1">
    <location>
        <begin position="33"/>
        <end position="78"/>
    </location>
</feature>
<reference evidence="3" key="1">
    <citation type="submission" date="2016-03" db="EMBL/GenBank/DDBJ databases">
        <authorList>
            <person name="Ploux O."/>
        </authorList>
    </citation>
    <scope>NUCLEOTIDE SEQUENCE [LARGE SCALE GENOMIC DNA]</scope>
    <source>
        <strain evidence="3">UK7</strain>
    </source>
</reference>
<accession>A0A1E1JZI9</accession>
<dbReference type="AlphaFoldDB" id="A0A1E1JZI9"/>
<comment type="caution">
    <text evidence="2">The sequence shown here is derived from an EMBL/GenBank/DDBJ whole genome shotgun (WGS) entry which is preliminary data.</text>
</comment>
<dbReference type="EMBL" id="FJUW01000004">
    <property type="protein sequence ID" value="CZS91278.1"/>
    <property type="molecule type" value="Genomic_DNA"/>
</dbReference>
<dbReference type="Proteomes" id="UP000178129">
    <property type="component" value="Unassembled WGS sequence"/>
</dbReference>
<keyword evidence="3" id="KW-1185">Reference proteome</keyword>
<proteinExistence type="predicted"/>
<dbReference type="InParanoid" id="A0A1E1JZI9"/>